<name>A0A7X8XXB3_9BACT</name>
<reference evidence="2 3" key="1">
    <citation type="submission" date="2020-04" db="EMBL/GenBank/DDBJ databases">
        <title>Flammeovirga sp. SR4, a novel species isolated from seawater.</title>
        <authorList>
            <person name="Wang X."/>
        </authorList>
    </citation>
    <scope>NUCLEOTIDE SEQUENCE [LARGE SCALE GENOMIC DNA]</scope>
    <source>
        <strain evidence="2 3">SR4</strain>
    </source>
</reference>
<evidence type="ECO:0000313" key="2">
    <source>
        <dbReference type="EMBL" id="NLR93079.1"/>
    </source>
</evidence>
<sequence>MQENKKDHNINNTSNQKNNDEIDLIELFSLIGDKIKQFFTGIGQAFVNLLIYFYKKVYQWKLVIGIAVIIGGVVGFLMKDSSQYYSSTATVNSPYLKGVDFITEIDELNSLCTQDGRVLLSKQLNVPLEVAENISEIQTIGYFNKYMKGRVNEEIADSLYLNSLEDESRFEITISTKVNSITKEQLQSGFEYFFEKNKFIQNYQSVYLTSLKEKEEVYLEQRKQLREFNDAYKDIIIAQGELLRKGTKTSSSNVVVMKDEQTDGYIRQSGEKSLEVMLEARGLEDSLKVIRRELSLQKPVEFVNKFSELFTVSLSTRGKTVLGMLFGFLTILGFAVLVDLNDYLKKKANI</sequence>
<proteinExistence type="predicted"/>
<evidence type="ECO:0008006" key="4">
    <source>
        <dbReference type="Google" id="ProtNLM"/>
    </source>
</evidence>
<evidence type="ECO:0000256" key="1">
    <source>
        <dbReference type="SAM" id="Phobius"/>
    </source>
</evidence>
<keyword evidence="3" id="KW-1185">Reference proteome</keyword>
<keyword evidence="1" id="KW-1133">Transmembrane helix</keyword>
<dbReference type="EMBL" id="JABAIL010000005">
    <property type="protein sequence ID" value="NLR93079.1"/>
    <property type="molecule type" value="Genomic_DNA"/>
</dbReference>
<dbReference type="RefSeq" id="WP_168883786.1">
    <property type="nucleotide sequence ID" value="NZ_JABAIL010000005.1"/>
</dbReference>
<keyword evidence="1" id="KW-0812">Transmembrane</keyword>
<comment type="caution">
    <text evidence="2">The sequence shown here is derived from an EMBL/GenBank/DDBJ whole genome shotgun (WGS) entry which is preliminary data.</text>
</comment>
<keyword evidence="1" id="KW-0472">Membrane</keyword>
<accession>A0A7X8XXB3</accession>
<dbReference type="Proteomes" id="UP000585050">
    <property type="component" value="Unassembled WGS sequence"/>
</dbReference>
<evidence type="ECO:0000313" key="3">
    <source>
        <dbReference type="Proteomes" id="UP000585050"/>
    </source>
</evidence>
<dbReference type="AlphaFoldDB" id="A0A7X8XXB3"/>
<feature type="transmembrane region" description="Helical" evidence="1">
    <location>
        <begin position="320"/>
        <end position="338"/>
    </location>
</feature>
<feature type="transmembrane region" description="Helical" evidence="1">
    <location>
        <begin position="60"/>
        <end position="78"/>
    </location>
</feature>
<organism evidence="2 3">
    <name type="scientific">Flammeovirga agarivorans</name>
    <dbReference type="NCBI Taxonomy" id="2726742"/>
    <lineage>
        <taxon>Bacteria</taxon>
        <taxon>Pseudomonadati</taxon>
        <taxon>Bacteroidota</taxon>
        <taxon>Cytophagia</taxon>
        <taxon>Cytophagales</taxon>
        <taxon>Flammeovirgaceae</taxon>
        <taxon>Flammeovirga</taxon>
    </lineage>
</organism>
<protein>
    <recommendedName>
        <fullName evidence="4">Chain length determinant protein</fullName>
    </recommendedName>
</protein>
<gene>
    <name evidence="2" type="ORF">HGP29_17835</name>
</gene>